<name>X1RQ90_9ZZZZ</name>
<accession>X1RQ90</accession>
<organism evidence="1">
    <name type="scientific">marine sediment metagenome</name>
    <dbReference type="NCBI Taxonomy" id="412755"/>
    <lineage>
        <taxon>unclassified sequences</taxon>
        <taxon>metagenomes</taxon>
        <taxon>ecological metagenomes</taxon>
    </lineage>
</organism>
<evidence type="ECO:0000313" key="1">
    <source>
        <dbReference type="EMBL" id="GAI82823.1"/>
    </source>
</evidence>
<dbReference type="CDD" id="cd15482">
    <property type="entry name" value="Sialidase_non-viral"/>
    <property type="match status" value="1"/>
</dbReference>
<dbReference type="AlphaFoldDB" id="X1RQ90"/>
<evidence type="ECO:0008006" key="2">
    <source>
        <dbReference type="Google" id="ProtNLM"/>
    </source>
</evidence>
<gene>
    <name evidence="1" type="ORF">S12H4_14560</name>
</gene>
<comment type="caution">
    <text evidence="1">The sequence shown here is derived from an EMBL/GenBank/DDBJ whole genome shotgun (WGS) entry which is preliminary data.</text>
</comment>
<proteinExistence type="predicted"/>
<reference evidence="1" key="1">
    <citation type="journal article" date="2014" name="Front. Microbiol.">
        <title>High frequency of phylogenetically diverse reductive dehalogenase-homologous genes in deep subseafloor sedimentary metagenomes.</title>
        <authorList>
            <person name="Kawai M."/>
            <person name="Futagami T."/>
            <person name="Toyoda A."/>
            <person name="Takaki Y."/>
            <person name="Nishi S."/>
            <person name="Hori S."/>
            <person name="Arai W."/>
            <person name="Tsubouchi T."/>
            <person name="Morono Y."/>
            <person name="Uchiyama I."/>
            <person name="Ito T."/>
            <person name="Fujiyama A."/>
            <person name="Inagaki F."/>
            <person name="Takami H."/>
        </authorList>
    </citation>
    <scope>NUCLEOTIDE SEQUENCE</scope>
    <source>
        <strain evidence="1">Expedition CK06-06</strain>
    </source>
</reference>
<protein>
    <recommendedName>
        <fullName evidence="2">Sialidase domain-containing protein</fullName>
    </recommendedName>
</protein>
<sequence length="118" mass="13418">MHSSFGSDGTGPERELFPQESLNDSLLWINPACDKLPDDIGRRFVKLKDNSIMTFVDGKTRISEDAGKTWSKPVVIARKKGAWLSYSYIFEPEPGILWLTTGQGDLRLRAREKDLIKY</sequence>
<dbReference type="EMBL" id="BARW01006944">
    <property type="protein sequence ID" value="GAI82823.1"/>
    <property type="molecule type" value="Genomic_DNA"/>
</dbReference>